<dbReference type="Gene3D" id="3.40.50.720">
    <property type="entry name" value="NAD(P)-binding Rossmann-like Domain"/>
    <property type="match status" value="1"/>
</dbReference>
<comment type="caution">
    <text evidence="5">The sequence shown here is derived from an EMBL/GenBank/DDBJ whole genome shotgun (WGS) entry which is preliminary data.</text>
</comment>
<feature type="domain" description="3-hydroxyisobutyrate dehydrogenase-like NAD-binding" evidence="4">
    <location>
        <begin position="163"/>
        <end position="282"/>
    </location>
</feature>
<dbReference type="InterPro" id="IPR015815">
    <property type="entry name" value="HIBADH-related"/>
</dbReference>
<dbReference type="InterPro" id="IPR013328">
    <property type="entry name" value="6PGD_dom2"/>
</dbReference>
<reference evidence="6" key="1">
    <citation type="journal article" date="2021" name="Syst. Appl. Microbiol.">
        <title>Roseomonas hellenica sp. nov., isolated from roots of wild-growing Alkanna tinctoria.</title>
        <authorList>
            <person name="Rat A."/>
            <person name="Naranjo H.D."/>
            <person name="Lebbe L."/>
            <person name="Cnockaert M."/>
            <person name="Krigas N."/>
            <person name="Grigoriadou K."/>
            <person name="Maloupa E."/>
            <person name="Willems A."/>
        </authorList>
    </citation>
    <scope>NUCLEOTIDE SEQUENCE [LARGE SCALE GENOMIC DNA]</scope>
    <source>
        <strain evidence="6">LMG 31523</strain>
    </source>
</reference>
<dbReference type="InterPro" id="IPR008927">
    <property type="entry name" value="6-PGluconate_DH-like_C_sf"/>
</dbReference>
<organism evidence="5 6">
    <name type="scientific">Plastoroseomonas hellenica</name>
    <dbReference type="NCBI Taxonomy" id="2687306"/>
    <lineage>
        <taxon>Bacteria</taxon>
        <taxon>Pseudomonadati</taxon>
        <taxon>Pseudomonadota</taxon>
        <taxon>Alphaproteobacteria</taxon>
        <taxon>Acetobacterales</taxon>
        <taxon>Acetobacteraceae</taxon>
        <taxon>Plastoroseomonas</taxon>
    </lineage>
</organism>
<evidence type="ECO:0000259" key="3">
    <source>
        <dbReference type="Pfam" id="PF03446"/>
    </source>
</evidence>
<dbReference type="InterPro" id="IPR006115">
    <property type="entry name" value="6PGDH_NADP-bd"/>
</dbReference>
<dbReference type="PIRSF" id="PIRSF000103">
    <property type="entry name" value="HIBADH"/>
    <property type="match status" value="1"/>
</dbReference>
<dbReference type="InterPro" id="IPR036291">
    <property type="entry name" value="NAD(P)-bd_dom_sf"/>
</dbReference>
<dbReference type="SUPFAM" id="SSF48179">
    <property type="entry name" value="6-phosphogluconate dehydrogenase C-terminal domain-like"/>
    <property type="match status" value="1"/>
</dbReference>
<name>A0ABS5ERL6_9PROT</name>
<dbReference type="InterPro" id="IPR029154">
    <property type="entry name" value="HIBADH-like_NADP-bd"/>
</dbReference>
<evidence type="ECO:0000259" key="4">
    <source>
        <dbReference type="Pfam" id="PF14833"/>
    </source>
</evidence>
<dbReference type="SUPFAM" id="SSF51735">
    <property type="entry name" value="NAD(P)-binding Rossmann-fold domains"/>
    <property type="match status" value="1"/>
</dbReference>
<dbReference type="PANTHER" id="PTHR43060:SF15">
    <property type="entry name" value="3-HYDROXYISOBUTYRATE DEHYDROGENASE-LIKE 1, MITOCHONDRIAL-RELATED"/>
    <property type="match status" value="1"/>
</dbReference>
<evidence type="ECO:0000256" key="2">
    <source>
        <dbReference type="ARBA" id="ARBA00023027"/>
    </source>
</evidence>
<sequence>MTTGIIGLGLMGMALAERLLDAGQRVVGLDVDPARGAVLAAKGGAIADDLDMVTRSCATVLVAVYDAGQTEQVLLGHGGIADARRSIDIICITTCPPDQMADFAARLTAAGHGLVEFPISGTSAQLRRGEAIGLVAGDATARKRTAPLLALLCPERLEFGPAGDAARTKLAINLVLQLNRAALAEGLAYATALGLDAGAFLAALQRSAAASQVMAGKGPKMIARDYAPESHLAQTLKDAEMILQTALVAGQALPLMLVQRALLRDAITTVGEAADSAAIIEAIRPCQGMP</sequence>
<dbReference type="Pfam" id="PF14833">
    <property type="entry name" value="NAD_binding_11"/>
    <property type="match status" value="1"/>
</dbReference>
<evidence type="ECO:0000256" key="1">
    <source>
        <dbReference type="ARBA" id="ARBA00023002"/>
    </source>
</evidence>
<dbReference type="Gene3D" id="1.10.1040.10">
    <property type="entry name" value="N-(1-d-carboxylethyl)-l-norvaline Dehydrogenase, domain 2"/>
    <property type="match status" value="1"/>
</dbReference>
<evidence type="ECO:0000313" key="6">
    <source>
        <dbReference type="Proteomes" id="UP001196870"/>
    </source>
</evidence>
<gene>
    <name evidence="5" type="ORF">GXW71_01135</name>
</gene>
<keyword evidence="1" id="KW-0560">Oxidoreductase</keyword>
<accession>A0ABS5ERL6</accession>
<proteinExistence type="predicted"/>
<dbReference type="PANTHER" id="PTHR43060">
    <property type="entry name" value="3-HYDROXYISOBUTYRATE DEHYDROGENASE-LIKE 1, MITOCHONDRIAL-RELATED"/>
    <property type="match status" value="1"/>
</dbReference>
<dbReference type="EMBL" id="JAAGBB010000001">
    <property type="protein sequence ID" value="MBR0662946.1"/>
    <property type="molecule type" value="Genomic_DNA"/>
</dbReference>
<keyword evidence="2" id="KW-0520">NAD</keyword>
<dbReference type="RefSeq" id="WP_211850536.1">
    <property type="nucleotide sequence ID" value="NZ_JAAGBB010000001.1"/>
</dbReference>
<evidence type="ECO:0000313" key="5">
    <source>
        <dbReference type="EMBL" id="MBR0662946.1"/>
    </source>
</evidence>
<dbReference type="Pfam" id="PF03446">
    <property type="entry name" value="NAD_binding_2"/>
    <property type="match status" value="1"/>
</dbReference>
<feature type="domain" description="6-phosphogluconate dehydrogenase NADP-binding" evidence="3">
    <location>
        <begin position="4"/>
        <end position="150"/>
    </location>
</feature>
<protein>
    <submittedName>
        <fullName evidence="5">NAD(P)-dependent oxidoreductase</fullName>
    </submittedName>
</protein>
<keyword evidence="6" id="KW-1185">Reference proteome</keyword>
<dbReference type="Proteomes" id="UP001196870">
    <property type="component" value="Unassembled WGS sequence"/>
</dbReference>